<dbReference type="Proteomes" id="UP000031443">
    <property type="component" value="Unassembled WGS sequence"/>
</dbReference>
<dbReference type="PANTHER" id="PTHR47595:SF1">
    <property type="entry name" value="MYB_SANT-LIKE DNA-BINDING DOMAIN-CONTAINING PROTEIN"/>
    <property type="match status" value="1"/>
</dbReference>
<feature type="compositionally biased region" description="Acidic residues" evidence="1">
    <location>
        <begin position="74"/>
        <end position="91"/>
    </location>
</feature>
<protein>
    <recommendedName>
        <fullName evidence="4">Zinc finger and SCAN domain-containing protein 29</fullName>
    </recommendedName>
</protein>
<feature type="region of interest" description="Disordered" evidence="1">
    <location>
        <begin position="55"/>
        <end position="120"/>
    </location>
</feature>
<feature type="compositionally biased region" description="Low complexity" evidence="1">
    <location>
        <begin position="97"/>
        <end position="106"/>
    </location>
</feature>
<name>M7BZW5_CHEMY</name>
<proteinExistence type="predicted"/>
<evidence type="ECO:0000313" key="2">
    <source>
        <dbReference type="EMBL" id="EMP33667.1"/>
    </source>
</evidence>
<dbReference type="AlphaFoldDB" id="M7BZW5"/>
<accession>M7BZW5</accession>
<sequence length="148" mass="16512">MTERGHDQDAVQCRVKVKELQNAYHKAHEANRCFSAAPATCHFYEELDVILVGDPTSTSMTTMDTSEPRTARQEEEEQSGNEGAEAEEDTLESLHAFSQEFFSSQEEGSESRRPVLGEGQIPEEVPACYIPELQGLSWTFPANASRDN</sequence>
<gene>
    <name evidence="2" type="ORF">UY3_09199</name>
</gene>
<reference evidence="3" key="1">
    <citation type="journal article" date="2013" name="Nat. Genet.">
        <title>The draft genomes of soft-shell turtle and green sea turtle yield insights into the development and evolution of the turtle-specific body plan.</title>
        <authorList>
            <person name="Wang Z."/>
            <person name="Pascual-Anaya J."/>
            <person name="Zadissa A."/>
            <person name="Li W."/>
            <person name="Niimura Y."/>
            <person name="Huang Z."/>
            <person name="Li C."/>
            <person name="White S."/>
            <person name="Xiong Z."/>
            <person name="Fang D."/>
            <person name="Wang B."/>
            <person name="Ming Y."/>
            <person name="Chen Y."/>
            <person name="Zheng Y."/>
            <person name="Kuraku S."/>
            <person name="Pignatelli M."/>
            <person name="Herrero J."/>
            <person name="Beal K."/>
            <person name="Nozawa M."/>
            <person name="Li Q."/>
            <person name="Wang J."/>
            <person name="Zhang H."/>
            <person name="Yu L."/>
            <person name="Shigenobu S."/>
            <person name="Wang J."/>
            <person name="Liu J."/>
            <person name="Flicek P."/>
            <person name="Searle S."/>
            <person name="Wang J."/>
            <person name="Kuratani S."/>
            <person name="Yin Y."/>
            <person name="Aken B."/>
            <person name="Zhang G."/>
            <person name="Irie N."/>
        </authorList>
    </citation>
    <scope>NUCLEOTIDE SEQUENCE [LARGE SCALE GENOMIC DNA]</scope>
</reference>
<evidence type="ECO:0008006" key="4">
    <source>
        <dbReference type="Google" id="ProtNLM"/>
    </source>
</evidence>
<organism evidence="2 3">
    <name type="scientific">Chelonia mydas</name>
    <name type="common">Green sea-turtle</name>
    <name type="synonym">Chelonia agassizi</name>
    <dbReference type="NCBI Taxonomy" id="8469"/>
    <lineage>
        <taxon>Eukaryota</taxon>
        <taxon>Metazoa</taxon>
        <taxon>Chordata</taxon>
        <taxon>Craniata</taxon>
        <taxon>Vertebrata</taxon>
        <taxon>Euteleostomi</taxon>
        <taxon>Archelosauria</taxon>
        <taxon>Testudinata</taxon>
        <taxon>Testudines</taxon>
        <taxon>Cryptodira</taxon>
        <taxon>Durocryptodira</taxon>
        <taxon>Americhelydia</taxon>
        <taxon>Chelonioidea</taxon>
        <taxon>Cheloniidae</taxon>
        <taxon>Chelonia</taxon>
    </lineage>
</organism>
<feature type="compositionally biased region" description="Low complexity" evidence="1">
    <location>
        <begin position="56"/>
        <end position="65"/>
    </location>
</feature>
<keyword evidence="3" id="KW-1185">Reference proteome</keyword>
<dbReference type="EMBL" id="KB535353">
    <property type="protein sequence ID" value="EMP33667.1"/>
    <property type="molecule type" value="Genomic_DNA"/>
</dbReference>
<evidence type="ECO:0000313" key="3">
    <source>
        <dbReference type="Proteomes" id="UP000031443"/>
    </source>
</evidence>
<evidence type="ECO:0000256" key="1">
    <source>
        <dbReference type="SAM" id="MobiDB-lite"/>
    </source>
</evidence>
<dbReference type="PANTHER" id="PTHR47595">
    <property type="entry name" value="HEAT SHOCK 70 KDA PROTEIN 14"/>
    <property type="match status" value="1"/>
</dbReference>